<accession>A0A6V7H594</accession>
<feature type="transmembrane region" description="Helical" evidence="6">
    <location>
        <begin position="102"/>
        <end position="127"/>
    </location>
</feature>
<evidence type="ECO:0000256" key="5">
    <source>
        <dbReference type="SAM" id="MobiDB-lite"/>
    </source>
</evidence>
<evidence type="ECO:0000313" key="7">
    <source>
        <dbReference type="EMBL" id="CAD1473543.1"/>
    </source>
</evidence>
<feature type="transmembrane region" description="Helical" evidence="6">
    <location>
        <begin position="134"/>
        <end position="159"/>
    </location>
</feature>
<dbReference type="OrthoDB" id="438211at2759"/>
<comment type="subcellular location">
    <subcellularLocation>
        <location evidence="1">Membrane</location>
        <topology evidence="1">Multi-pass membrane protein</topology>
    </subcellularLocation>
</comment>
<feature type="compositionally biased region" description="Acidic residues" evidence="5">
    <location>
        <begin position="20"/>
        <end position="31"/>
    </location>
</feature>
<dbReference type="Pfam" id="PF00335">
    <property type="entry name" value="Tetraspanin"/>
    <property type="match status" value="1"/>
</dbReference>
<dbReference type="InterPro" id="IPR018499">
    <property type="entry name" value="Tetraspanin/Peripherin"/>
</dbReference>
<keyword evidence="4 6" id="KW-0472">Membrane</keyword>
<keyword evidence="3 6" id="KW-1133">Transmembrane helix</keyword>
<sequence length="246" mass="28144">MNWNKFFTGTPGHEEHANEETTETEDDEDVTDSTGTVSTDKKSHFLGMHFHKFSHNHLSQRCIKLAFLTINVAIFIAGIIGIVISIWIFTDNKIMMRLIDQRFYVATLLFASLIGSLVSLLGILGVLRKKRKFLNVYALCCLTFLCVIFISAIMSFWIFEEITRRIHTDMSATIEGYRSSPSSREAWDNTHRYLLQFSHSSRIFPQCLRMTEAVAYKSGCLRNAVLLLKSHIHAISMSVLLIFLII</sequence>
<evidence type="ECO:0000313" key="8">
    <source>
        <dbReference type="Proteomes" id="UP000752696"/>
    </source>
</evidence>
<dbReference type="GO" id="GO:0016020">
    <property type="term" value="C:membrane"/>
    <property type="evidence" value="ECO:0007669"/>
    <property type="project" value="UniProtKB-SubCell"/>
</dbReference>
<evidence type="ECO:0000256" key="6">
    <source>
        <dbReference type="SAM" id="Phobius"/>
    </source>
</evidence>
<protein>
    <recommendedName>
        <fullName evidence="9">Tetraspanin</fullName>
    </recommendedName>
</protein>
<dbReference type="AlphaFoldDB" id="A0A6V7H594"/>
<feature type="region of interest" description="Disordered" evidence="5">
    <location>
        <begin position="1"/>
        <end position="36"/>
    </location>
</feature>
<dbReference type="Proteomes" id="UP000752696">
    <property type="component" value="Unassembled WGS sequence"/>
</dbReference>
<keyword evidence="2 6" id="KW-0812">Transmembrane</keyword>
<evidence type="ECO:0000256" key="4">
    <source>
        <dbReference type="ARBA" id="ARBA00023136"/>
    </source>
</evidence>
<evidence type="ECO:0000256" key="3">
    <source>
        <dbReference type="ARBA" id="ARBA00022989"/>
    </source>
</evidence>
<comment type="caution">
    <text evidence="7">The sequence shown here is derived from an EMBL/GenBank/DDBJ whole genome shotgun (WGS) entry which is preliminary data.</text>
</comment>
<organism evidence="7 8">
    <name type="scientific">Heterotrigona itama</name>
    <dbReference type="NCBI Taxonomy" id="395501"/>
    <lineage>
        <taxon>Eukaryota</taxon>
        <taxon>Metazoa</taxon>
        <taxon>Ecdysozoa</taxon>
        <taxon>Arthropoda</taxon>
        <taxon>Hexapoda</taxon>
        <taxon>Insecta</taxon>
        <taxon>Pterygota</taxon>
        <taxon>Neoptera</taxon>
        <taxon>Endopterygota</taxon>
        <taxon>Hymenoptera</taxon>
        <taxon>Apocrita</taxon>
        <taxon>Aculeata</taxon>
        <taxon>Apoidea</taxon>
        <taxon>Anthophila</taxon>
        <taxon>Apidae</taxon>
        <taxon>Heterotrigona</taxon>
    </lineage>
</organism>
<feature type="transmembrane region" description="Helical" evidence="6">
    <location>
        <begin position="65"/>
        <end position="90"/>
    </location>
</feature>
<reference evidence="7" key="1">
    <citation type="submission" date="2020-07" db="EMBL/GenBank/DDBJ databases">
        <authorList>
            <person name="Nazaruddin N."/>
        </authorList>
    </citation>
    <scope>NUCLEOTIDE SEQUENCE</scope>
</reference>
<keyword evidence="8" id="KW-1185">Reference proteome</keyword>
<gene>
    <name evidence="7" type="ORF">MHI_LOCUS397030</name>
</gene>
<feature type="non-terminal residue" evidence="7">
    <location>
        <position position="1"/>
    </location>
</feature>
<evidence type="ECO:0008006" key="9">
    <source>
        <dbReference type="Google" id="ProtNLM"/>
    </source>
</evidence>
<evidence type="ECO:0000256" key="2">
    <source>
        <dbReference type="ARBA" id="ARBA00022692"/>
    </source>
</evidence>
<evidence type="ECO:0000256" key="1">
    <source>
        <dbReference type="ARBA" id="ARBA00004141"/>
    </source>
</evidence>
<proteinExistence type="predicted"/>
<name>A0A6V7H594_9HYME</name>
<dbReference type="EMBL" id="CAJDYZ010006636">
    <property type="protein sequence ID" value="CAD1473543.1"/>
    <property type="molecule type" value="Genomic_DNA"/>
</dbReference>